<dbReference type="EMBL" id="CAJFCI010000012">
    <property type="protein sequence ID" value="CAD5105926.1"/>
    <property type="molecule type" value="Genomic_DNA"/>
</dbReference>
<accession>A0A7U7I7B3</accession>
<dbReference type="Proteomes" id="UP000583387">
    <property type="component" value="Unassembled WGS sequence"/>
</dbReference>
<protein>
    <submittedName>
        <fullName evidence="1">Uncharacterized protein</fullName>
    </submittedName>
</protein>
<name>A0A7U7I7B3_9GAMM</name>
<reference evidence="1 2" key="1">
    <citation type="submission" date="2020-08" db="EMBL/GenBank/DDBJ databases">
        <authorList>
            <person name="Criscuolo A."/>
        </authorList>
    </citation>
    <scope>NUCLEOTIDE SEQUENCE [LARGE SCALE GENOMIC DNA]</scope>
    <source>
        <strain evidence="1">CIP111764</strain>
    </source>
</reference>
<gene>
    <name evidence="1" type="ORF">PSEWESI4_00185</name>
</gene>
<proteinExistence type="predicted"/>
<keyword evidence="2" id="KW-1185">Reference proteome</keyword>
<evidence type="ECO:0000313" key="1">
    <source>
        <dbReference type="EMBL" id="CAD5105926.1"/>
    </source>
</evidence>
<comment type="caution">
    <text evidence="1">The sequence shown here is derived from an EMBL/GenBank/DDBJ whole genome shotgun (WGS) entry which is preliminary data.</text>
</comment>
<sequence>MGWRFFATLAILGLLVGLMIGRLTESGPAHLERVEVLEDGLALWFDREVAVRGERIDGALVLHLDAGGKVERGQLRVAGKVANWRTVSEGKEALRLELVAARPLHGTWRGAAAEGRWRLEISLRSE</sequence>
<evidence type="ECO:0000313" key="2">
    <source>
        <dbReference type="Proteomes" id="UP000583387"/>
    </source>
</evidence>
<organism evidence="1 2">
    <name type="scientific">Zestomonas carbonaria</name>
    <dbReference type="NCBI Taxonomy" id="2762745"/>
    <lineage>
        <taxon>Bacteria</taxon>
        <taxon>Pseudomonadati</taxon>
        <taxon>Pseudomonadota</taxon>
        <taxon>Gammaproteobacteria</taxon>
        <taxon>Pseudomonadales</taxon>
        <taxon>Pseudomonadaceae</taxon>
        <taxon>Zestomonas</taxon>
    </lineage>
</organism>
<dbReference type="AlphaFoldDB" id="A0A7U7I7B3"/>